<dbReference type="SUPFAM" id="SSF56112">
    <property type="entry name" value="Protein kinase-like (PK-like)"/>
    <property type="match status" value="1"/>
</dbReference>
<feature type="domain" description="Protein kinase" evidence="1">
    <location>
        <begin position="181"/>
        <end position="525"/>
    </location>
</feature>
<dbReference type="InterPro" id="IPR008271">
    <property type="entry name" value="Ser/Thr_kinase_AS"/>
</dbReference>
<dbReference type="SMART" id="SM00220">
    <property type="entry name" value="S_TKc"/>
    <property type="match status" value="1"/>
</dbReference>
<evidence type="ECO:0000259" key="1">
    <source>
        <dbReference type="PROSITE" id="PS50011"/>
    </source>
</evidence>
<dbReference type="Pfam" id="PF00069">
    <property type="entry name" value="Pkinase"/>
    <property type="match status" value="1"/>
</dbReference>
<dbReference type="OrthoDB" id="5986190at2759"/>
<dbReference type="GO" id="GO:0044773">
    <property type="term" value="P:mitotic DNA damage checkpoint signaling"/>
    <property type="evidence" value="ECO:0007669"/>
    <property type="project" value="TreeGrafter"/>
</dbReference>
<dbReference type="GO" id="GO:0005737">
    <property type="term" value="C:cytoplasm"/>
    <property type="evidence" value="ECO:0007669"/>
    <property type="project" value="TreeGrafter"/>
</dbReference>
<proteinExistence type="predicted"/>
<dbReference type="GO" id="GO:0004674">
    <property type="term" value="F:protein serine/threonine kinase activity"/>
    <property type="evidence" value="ECO:0007669"/>
    <property type="project" value="TreeGrafter"/>
</dbReference>
<protein>
    <recommendedName>
        <fullName evidence="1">Protein kinase domain-containing protein</fullName>
    </recommendedName>
</protein>
<dbReference type="GeneID" id="19237705"/>
<dbReference type="GO" id="GO:0005524">
    <property type="term" value="F:ATP binding"/>
    <property type="evidence" value="ECO:0007669"/>
    <property type="project" value="InterPro"/>
</dbReference>
<sequence length="985" mass="112610">MTGRLWPSFARLVVRRISGRAERNDSEQLNLVKKHKTSLRNGYGGTEASNGEQDTTFMTRYMVQKVLKREDIRELLHTYRWYHDSQLESIYSKFIRIIATLITIEWTEWADFDRLFLSHKNGDRYTRCDDQLPFRSTSDLGFFSPQEAWRRFFHLEQFVYSPIVLKENDHSVYRADERLPFLKCEERSRGGYGVVFRVVVQKYQIEYARHRSPNHEKEVMALKVIRDERSFKNERAINEGFKKGFSSCEVILLSFGSFEHGSTLNILYPWAELNLAELLSGDYDCILERGVELTPRALVSQLHQLSHGLQFMHNELYVNGPKKCSHLDLKPDNILIFLGQKDHRSDAQGSKTVMHWKIADFGLSALLDRDESQNRVGGPAPGTFQRSSMIEHSSLPAPRPPGPFQAPEMQAGSTVNRSTDMWSFGCIACDVFAFILGGPLEEHKLFLQRKRGYVNDYFWTTGADDSFVVKPEVEEWLSLQEAKWGSESSLGWIWRAMTLVRKLLQIDKSQRLQATKTRAELLEILQMTEELSMPWNLPPVSDLTELRQSYQDSFATDKSNFDAMLLEDQTPSHEKWVPQASDAARPQLQPKSPLERLFPLHLKRSDTILHPDLARRVSWPAPPTSAQYYRVSVPSGTFQSVLSADAGCVSFCSDDYVYLYDLCSILEGSDLFMPDERQCLPADGPAKLASFRARITHHYTSVLLAGPYVGLQMVSHQQEHSDRVEIYKRSGASFQTDPIAIIPLGPGCLEANLSARGGLMLMYEHKLDICLLDPFRLQALELENNQRLMSATFSPDGLSIGAWYITDNRDQWCMWEVGTDNITRKQWQYAPRNRADIELNTKTTNRRLIPGTDSHTFIAFTNSGQLYFLNDHGREKLDTCPVLCPGAYAAVYDPQSDALLLLSKEQDGHWSHVDLVRMISDNGDLQDRVKRVWFHVDKHSHGIAEGLVLFTNPGQSGFLTSFVDGFLVKQPFPHDVGTVSDKMEI</sequence>
<dbReference type="GO" id="GO:0005634">
    <property type="term" value="C:nucleus"/>
    <property type="evidence" value="ECO:0007669"/>
    <property type="project" value="TreeGrafter"/>
</dbReference>
<dbReference type="HOGENOM" id="CLU_302680_0_0_1"/>
<accession>U1GXS9</accession>
<organism evidence="2 3">
    <name type="scientific">Endocarpon pusillum (strain Z07020 / HMAS-L-300199)</name>
    <name type="common">Lichen-forming fungus</name>
    <dbReference type="NCBI Taxonomy" id="1263415"/>
    <lineage>
        <taxon>Eukaryota</taxon>
        <taxon>Fungi</taxon>
        <taxon>Dikarya</taxon>
        <taxon>Ascomycota</taxon>
        <taxon>Pezizomycotina</taxon>
        <taxon>Eurotiomycetes</taxon>
        <taxon>Chaetothyriomycetidae</taxon>
        <taxon>Verrucariales</taxon>
        <taxon>Verrucariaceae</taxon>
        <taxon>Endocarpon</taxon>
    </lineage>
</organism>
<dbReference type="InterPro" id="IPR000719">
    <property type="entry name" value="Prot_kinase_dom"/>
</dbReference>
<name>U1GXS9_ENDPU</name>
<dbReference type="Gene3D" id="1.10.510.10">
    <property type="entry name" value="Transferase(Phosphotransferase) domain 1"/>
    <property type="match status" value="1"/>
</dbReference>
<dbReference type="RefSeq" id="XP_007785766.1">
    <property type="nucleotide sequence ID" value="XM_007787576.1"/>
</dbReference>
<reference evidence="3" key="1">
    <citation type="journal article" date="2014" name="BMC Genomics">
        <title>Genome characteristics reveal the impact of lichenization on lichen-forming fungus Endocarpon pusillum Hedwig (Verrucariales, Ascomycota).</title>
        <authorList>
            <person name="Wang Y.-Y."/>
            <person name="Liu B."/>
            <person name="Zhang X.-Y."/>
            <person name="Zhou Q.-M."/>
            <person name="Zhang T."/>
            <person name="Li H."/>
            <person name="Yu Y.-F."/>
            <person name="Zhang X.-L."/>
            <person name="Hao X.-Y."/>
            <person name="Wang M."/>
            <person name="Wang L."/>
            <person name="Wei J.-C."/>
        </authorList>
    </citation>
    <scope>NUCLEOTIDE SEQUENCE [LARGE SCALE GENOMIC DNA]</scope>
    <source>
        <strain evidence="3">Z07020 / HMAS-L-300199</strain>
    </source>
</reference>
<dbReference type="PANTHER" id="PTHR44167">
    <property type="entry name" value="OVARIAN-SPECIFIC SERINE/THREONINE-PROTEIN KINASE LOK-RELATED"/>
    <property type="match status" value="1"/>
</dbReference>
<dbReference type="AlphaFoldDB" id="U1GXS9"/>
<dbReference type="InterPro" id="IPR011009">
    <property type="entry name" value="Kinase-like_dom_sf"/>
</dbReference>
<keyword evidence="3" id="KW-1185">Reference proteome</keyword>
<dbReference type="PROSITE" id="PS50011">
    <property type="entry name" value="PROTEIN_KINASE_DOM"/>
    <property type="match status" value="1"/>
</dbReference>
<evidence type="ECO:0000313" key="3">
    <source>
        <dbReference type="Proteomes" id="UP000019373"/>
    </source>
</evidence>
<dbReference type="Proteomes" id="UP000019373">
    <property type="component" value="Unassembled WGS sequence"/>
</dbReference>
<dbReference type="PANTHER" id="PTHR44167:SF24">
    <property type="entry name" value="SERINE_THREONINE-PROTEIN KINASE CHK2"/>
    <property type="match status" value="1"/>
</dbReference>
<dbReference type="eggNOG" id="KOG4177">
    <property type="taxonomic scope" value="Eukaryota"/>
</dbReference>
<evidence type="ECO:0000313" key="2">
    <source>
        <dbReference type="EMBL" id="ERF76941.1"/>
    </source>
</evidence>
<gene>
    <name evidence="2" type="ORF">EPUS_02653</name>
</gene>
<dbReference type="PROSITE" id="PS00108">
    <property type="entry name" value="PROTEIN_KINASE_ST"/>
    <property type="match status" value="1"/>
</dbReference>
<dbReference type="EMBL" id="KE720681">
    <property type="protein sequence ID" value="ERF76941.1"/>
    <property type="molecule type" value="Genomic_DNA"/>
</dbReference>
<dbReference type="CDD" id="cd00180">
    <property type="entry name" value="PKc"/>
    <property type="match status" value="1"/>
</dbReference>